<proteinExistence type="predicted"/>
<evidence type="ECO:0000256" key="2">
    <source>
        <dbReference type="ARBA" id="ARBA00022630"/>
    </source>
</evidence>
<comment type="caution">
    <text evidence="6">The sequence shown here is derived from an EMBL/GenBank/DDBJ whole genome shotgun (WGS) entry which is preliminary data.</text>
</comment>
<name>A0A0G1EP33_9BACT</name>
<organism evidence="6 7">
    <name type="scientific">Candidatus Nomurabacteria bacterium GW2011_GWF2_43_24</name>
    <dbReference type="NCBI Taxonomy" id="1618778"/>
    <lineage>
        <taxon>Bacteria</taxon>
        <taxon>Candidatus Nomuraibacteriota</taxon>
    </lineage>
</organism>
<dbReference type="GO" id="GO:0050660">
    <property type="term" value="F:flavin adenine dinucleotide binding"/>
    <property type="evidence" value="ECO:0007669"/>
    <property type="project" value="InterPro"/>
</dbReference>
<dbReference type="InterPro" id="IPR016171">
    <property type="entry name" value="Vanillyl_alc_oxidase_C-sub2"/>
</dbReference>
<sequence length="120" mass="13185">MTFAVGGHVGDGNMHIYTLINPKDPNFKEMIIKVSNQVYNLVLELGGSITAEHNDGLIRTPYLRQMYGDKIVAISEEIKKIFDPQNIFNPGKKVALPNGAGTKEYMAVHISAESAAKHTT</sequence>
<dbReference type="InterPro" id="IPR016164">
    <property type="entry name" value="FAD-linked_Oxase-like_C"/>
</dbReference>
<evidence type="ECO:0000256" key="4">
    <source>
        <dbReference type="ARBA" id="ARBA00023002"/>
    </source>
</evidence>
<evidence type="ECO:0000313" key="6">
    <source>
        <dbReference type="EMBL" id="KKT11821.1"/>
    </source>
</evidence>
<dbReference type="GO" id="GO:0004458">
    <property type="term" value="F:D-lactate dehydrogenase (cytochrome) activity"/>
    <property type="evidence" value="ECO:0007669"/>
    <property type="project" value="TreeGrafter"/>
</dbReference>
<gene>
    <name evidence="6" type="ORF">UV91_C0001G0033</name>
</gene>
<accession>A0A0G1EP33</accession>
<comment type="cofactor">
    <cofactor evidence="1">
        <name>FAD</name>
        <dbReference type="ChEBI" id="CHEBI:57692"/>
    </cofactor>
</comment>
<dbReference type="Gene3D" id="1.10.45.10">
    <property type="entry name" value="Vanillyl-alcohol Oxidase, Chain A, domain 4"/>
    <property type="match status" value="1"/>
</dbReference>
<protein>
    <submittedName>
        <fullName evidence="6">FAD linked oxidase domain-containing protein</fullName>
    </submittedName>
</protein>
<dbReference type="SUPFAM" id="SSF55103">
    <property type="entry name" value="FAD-linked oxidases, C-terminal domain"/>
    <property type="match status" value="1"/>
</dbReference>
<keyword evidence="2" id="KW-0285">Flavoprotein</keyword>
<evidence type="ECO:0000256" key="1">
    <source>
        <dbReference type="ARBA" id="ARBA00001974"/>
    </source>
</evidence>
<reference evidence="6 7" key="1">
    <citation type="journal article" date="2015" name="Nature">
        <title>rRNA introns, odd ribosomes, and small enigmatic genomes across a large radiation of phyla.</title>
        <authorList>
            <person name="Brown C.T."/>
            <person name="Hug L.A."/>
            <person name="Thomas B.C."/>
            <person name="Sharon I."/>
            <person name="Castelle C.J."/>
            <person name="Singh A."/>
            <person name="Wilkins M.J."/>
            <person name="Williams K.H."/>
            <person name="Banfield J.F."/>
        </authorList>
    </citation>
    <scope>NUCLEOTIDE SEQUENCE [LARGE SCALE GENOMIC DNA]</scope>
</reference>
<dbReference type="Pfam" id="PF02913">
    <property type="entry name" value="FAD-oxidase_C"/>
    <property type="match status" value="1"/>
</dbReference>
<dbReference type="PANTHER" id="PTHR11748">
    <property type="entry name" value="D-LACTATE DEHYDROGENASE"/>
    <property type="match status" value="1"/>
</dbReference>
<dbReference type="AlphaFoldDB" id="A0A0G1EP33"/>
<dbReference type="PANTHER" id="PTHR11748:SF111">
    <property type="entry name" value="D-LACTATE DEHYDROGENASE, MITOCHONDRIAL-RELATED"/>
    <property type="match status" value="1"/>
</dbReference>
<evidence type="ECO:0000313" key="7">
    <source>
        <dbReference type="Proteomes" id="UP000033907"/>
    </source>
</evidence>
<feature type="domain" description="FAD-binding oxidoreductase/transferase type 4 C-terminal" evidence="5">
    <location>
        <begin position="3"/>
        <end position="92"/>
    </location>
</feature>
<keyword evidence="4" id="KW-0560">Oxidoreductase</keyword>
<evidence type="ECO:0000259" key="5">
    <source>
        <dbReference type="Pfam" id="PF02913"/>
    </source>
</evidence>
<keyword evidence="3" id="KW-0274">FAD</keyword>
<dbReference type="GO" id="GO:0008720">
    <property type="term" value="F:D-lactate dehydrogenase (NAD+) activity"/>
    <property type="evidence" value="ECO:0007669"/>
    <property type="project" value="TreeGrafter"/>
</dbReference>
<evidence type="ECO:0000256" key="3">
    <source>
        <dbReference type="ARBA" id="ARBA00022827"/>
    </source>
</evidence>
<dbReference type="Proteomes" id="UP000033907">
    <property type="component" value="Unassembled WGS sequence"/>
</dbReference>
<dbReference type="InterPro" id="IPR004113">
    <property type="entry name" value="FAD-bd_oxidored_4_C"/>
</dbReference>
<dbReference type="GO" id="GO:1903457">
    <property type="term" value="P:lactate catabolic process"/>
    <property type="evidence" value="ECO:0007669"/>
    <property type="project" value="TreeGrafter"/>
</dbReference>
<dbReference type="Gene3D" id="3.30.70.2740">
    <property type="match status" value="1"/>
</dbReference>
<dbReference type="EMBL" id="LCGH01000001">
    <property type="protein sequence ID" value="KKT11821.1"/>
    <property type="molecule type" value="Genomic_DNA"/>
</dbReference>